<dbReference type="SFLD" id="SFLDG01067">
    <property type="entry name" value="SPASM/twitch_domain_containing"/>
    <property type="match status" value="1"/>
</dbReference>
<evidence type="ECO:0000313" key="8">
    <source>
        <dbReference type="EMBL" id="ODS30326.1"/>
    </source>
</evidence>
<evidence type="ECO:0000256" key="5">
    <source>
        <dbReference type="ARBA" id="ARBA00023014"/>
    </source>
</evidence>
<gene>
    <name evidence="8" type="ORF">SCARUB_04564</name>
</gene>
<dbReference type="PANTHER" id="PTHR43273">
    <property type="entry name" value="ANAEROBIC SULFATASE-MATURATING ENZYME HOMOLOG ASLB-RELATED"/>
    <property type="match status" value="1"/>
</dbReference>
<dbReference type="Pfam" id="PF04055">
    <property type="entry name" value="Radical_SAM"/>
    <property type="match status" value="1"/>
</dbReference>
<dbReference type="PANTHER" id="PTHR43273:SF3">
    <property type="entry name" value="ANAEROBIC SULFATASE-MATURATING ENZYME HOMOLOG ASLB-RELATED"/>
    <property type="match status" value="1"/>
</dbReference>
<feature type="domain" description="Radical SAM core" evidence="7">
    <location>
        <begin position="13"/>
        <end position="149"/>
    </location>
</feature>
<evidence type="ECO:0000256" key="3">
    <source>
        <dbReference type="ARBA" id="ARBA00022723"/>
    </source>
</evidence>
<accession>A0A1E3X3U8</accession>
<keyword evidence="5" id="KW-0411">Iron-sulfur</keyword>
<dbReference type="Proteomes" id="UP000094056">
    <property type="component" value="Unassembled WGS sequence"/>
</dbReference>
<dbReference type="NCBIfam" id="TIGR04085">
    <property type="entry name" value="rSAM_more_4Fe4S"/>
    <property type="match status" value="1"/>
</dbReference>
<evidence type="ECO:0000256" key="2">
    <source>
        <dbReference type="ARBA" id="ARBA00022691"/>
    </source>
</evidence>
<evidence type="ECO:0000259" key="7">
    <source>
        <dbReference type="Pfam" id="PF04055"/>
    </source>
</evidence>
<dbReference type="EMBL" id="MAYW01000243">
    <property type="protein sequence ID" value="ODS30326.1"/>
    <property type="molecule type" value="Genomic_DNA"/>
</dbReference>
<dbReference type="SFLD" id="SFLDS00029">
    <property type="entry name" value="Radical_SAM"/>
    <property type="match status" value="1"/>
</dbReference>
<dbReference type="Gene3D" id="3.20.20.70">
    <property type="entry name" value="Aldolase class I"/>
    <property type="match status" value="1"/>
</dbReference>
<evidence type="ECO:0000256" key="4">
    <source>
        <dbReference type="ARBA" id="ARBA00023004"/>
    </source>
</evidence>
<dbReference type="InterPro" id="IPR023867">
    <property type="entry name" value="Sulphatase_maturase_rSAM"/>
</dbReference>
<comment type="cofactor">
    <cofactor evidence="1">
        <name>[4Fe-4S] cluster</name>
        <dbReference type="ChEBI" id="CHEBI:49883"/>
    </cofactor>
</comment>
<proteinExistence type="inferred from homology"/>
<dbReference type="GO" id="GO:0051536">
    <property type="term" value="F:iron-sulfur cluster binding"/>
    <property type="evidence" value="ECO:0007669"/>
    <property type="project" value="UniProtKB-KW"/>
</dbReference>
<reference evidence="8 9" key="1">
    <citation type="submission" date="2016-07" db="EMBL/GenBank/DDBJ databases">
        <title>Draft genome of Scalindua rubra, obtained from a brine-seawater interface in the Red Sea, sheds light on salt adaptation in anammox bacteria.</title>
        <authorList>
            <person name="Speth D.R."/>
            <person name="Lagkouvardos I."/>
            <person name="Wang Y."/>
            <person name="Qian P.-Y."/>
            <person name="Dutilh B.E."/>
            <person name="Jetten M.S."/>
        </authorList>
    </citation>
    <scope>NUCLEOTIDE SEQUENCE [LARGE SCALE GENOMIC DNA]</scope>
    <source>
        <strain evidence="8">BSI-1</strain>
    </source>
</reference>
<comment type="caution">
    <text evidence="8">The sequence shown here is derived from an EMBL/GenBank/DDBJ whole genome shotgun (WGS) entry which is preliminary data.</text>
</comment>
<evidence type="ECO:0000313" key="9">
    <source>
        <dbReference type="Proteomes" id="UP000094056"/>
    </source>
</evidence>
<keyword evidence="4" id="KW-0408">Iron</keyword>
<dbReference type="GO" id="GO:0046872">
    <property type="term" value="F:metal ion binding"/>
    <property type="evidence" value="ECO:0007669"/>
    <property type="project" value="UniProtKB-KW"/>
</dbReference>
<keyword evidence="2" id="KW-0949">S-adenosyl-L-methionine</keyword>
<comment type="similarity">
    <text evidence="6">Belongs to the radical SAM superfamily. Anaerobic sulfatase-maturating enzyme family.</text>
</comment>
<dbReference type="AlphaFoldDB" id="A0A1E3X3U8"/>
<evidence type="ECO:0000256" key="6">
    <source>
        <dbReference type="ARBA" id="ARBA00023601"/>
    </source>
</evidence>
<sequence>MAHYNKQFITCLMTSTCNLRCKYCITSSMERKDINIDIEFVRVAMEEYFNRTRNYKVRFYSVGEPTQNIQGIKKVYEIALELSGGSAYFEILTNGVFDDQTADWIGKHIHRVWVSYDGPRNVCDQIRVTPEGNGSSEMIIHTVNKLKEMTSVGIGLTVSQFNLYRQVEVIEEIHDLGINCVISKACLDPVGKDLDDIYSVDIMDYAKEFVKAWRRGRELGVHYTNDLVFNFDGHSSFYCRANGPHPHLTVDGYVSSCDRAFYGNTPIQDLIYGKWDSENKTVVYYPDRIEKLQNRRVENMEDCKDCEIRYQCCGHCLGTVYQYTGDMYKALTPYCPAIKYLYSEMKKDMKKGEFWPIEYTN</sequence>
<dbReference type="InterPro" id="IPR007197">
    <property type="entry name" value="rSAM"/>
</dbReference>
<name>A0A1E3X3U8_9BACT</name>
<protein>
    <recommendedName>
        <fullName evidence="7">Radical SAM core domain-containing protein</fullName>
    </recommendedName>
</protein>
<organism evidence="8 9">
    <name type="scientific">Candidatus Scalindua rubra</name>
    <dbReference type="NCBI Taxonomy" id="1872076"/>
    <lineage>
        <taxon>Bacteria</taxon>
        <taxon>Pseudomonadati</taxon>
        <taxon>Planctomycetota</taxon>
        <taxon>Candidatus Brocadiia</taxon>
        <taxon>Candidatus Brocadiales</taxon>
        <taxon>Candidatus Scalinduaceae</taxon>
        <taxon>Candidatus Scalindua</taxon>
    </lineage>
</organism>
<evidence type="ECO:0000256" key="1">
    <source>
        <dbReference type="ARBA" id="ARBA00001966"/>
    </source>
</evidence>
<dbReference type="InterPro" id="IPR013785">
    <property type="entry name" value="Aldolase_TIM"/>
</dbReference>
<keyword evidence="3" id="KW-0479">Metal-binding</keyword>
<dbReference type="SUPFAM" id="SSF102114">
    <property type="entry name" value="Radical SAM enzymes"/>
    <property type="match status" value="1"/>
</dbReference>
<dbReference type="CDD" id="cd01335">
    <property type="entry name" value="Radical_SAM"/>
    <property type="match status" value="1"/>
</dbReference>
<dbReference type="InterPro" id="IPR023885">
    <property type="entry name" value="4Fe4S-binding_SPASM_dom"/>
</dbReference>
<dbReference type="InterPro" id="IPR058240">
    <property type="entry name" value="rSAM_sf"/>
</dbReference>
<dbReference type="GO" id="GO:0016491">
    <property type="term" value="F:oxidoreductase activity"/>
    <property type="evidence" value="ECO:0007669"/>
    <property type="project" value="InterPro"/>
</dbReference>